<evidence type="ECO:0000256" key="2">
    <source>
        <dbReference type="ARBA" id="ARBA00022692"/>
    </source>
</evidence>
<accession>A0A6A6H0E9</accession>
<gene>
    <name evidence="8" type="ORF">EV356DRAFT_296749</name>
</gene>
<dbReference type="GO" id="GO:0006488">
    <property type="term" value="P:dolichol-linked oligosaccharide biosynthetic process"/>
    <property type="evidence" value="ECO:0007669"/>
    <property type="project" value="UniProtKB-UniRule"/>
</dbReference>
<dbReference type="UniPathway" id="UPA00378"/>
<dbReference type="GO" id="GO:0102389">
    <property type="term" value="F:polyprenol reductase activity"/>
    <property type="evidence" value="ECO:0007669"/>
    <property type="project" value="UniProtKB-UniRule"/>
</dbReference>
<feature type="transmembrane region" description="Helical" evidence="5">
    <location>
        <begin position="6"/>
        <end position="24"/>
    </location>
</feature>
<dbReference type="EC" id="1.3.1.94" evidence="5"/>
<feature type="transmembrane region" description="Helical" evidence="5">
    <location>
        <begin position="274"/>
        <end position="294"/>
    </location>
</feature>
<evidence type="ECO:0000313" key="9">
    <source>
        <dbReference type="Proteomes" id="UP000800092"/>
    </source>
</evidence>
<feature type="transmembrane region" description="Helical" evidence="5">
    <location>
        <begin position="154"/>
        <end position="174"/>
    </location>
</feature>
<dbReference type="PROSITE" id="PS50244">
    <property type="entry name" value="S5A_REDUCTASE"/>
    <property type="match status" value="1"/>
</dbReference>
<evidence type="ECO:0000313" key="8">
    <source>
        <dbReference type="EMBL" id="KAF2231347.1"/>
    </source>
</evidence>
<evidence type="ECO:0000259" key="7">
    <source>
        <dbReference type="Pfam" id="PF02544"/>
    </source>
</evidence>
<keyword evidence="4 5" id="KW-0472">Membrane</keyword>
<dbReference type="GO" id="GO:0005789">
    <property type="term" value="C:endoplasmic reticulum membrane"/>
    <property type="evidence" value="ECO:0007669"/>
    <property type="project" value="UniProtKB-SubCell"/>
</dbReference>
<dbReference type="PANTHER" id="PTHR14624">
    <property type="entry name" value="DFG10 PROTEIN"/>
    <property type="match status" value="1"/>
</dbReference>
<dbReference type="GO" id="GO:0160198">
    <property type="term" value="F:polyprenal reductase activity"/>
    <property type="evidence" value="ECO:0007669"/>
    <property type="project" value="UniProtKB-EC"/>
</dbReference>
<evidence type="ECO:0000256" key="5">
    <source>
        <dbReference type="RuleBase" id="RU367081"/>
    </source>
</evidence>
<dbReference type="Proteomes" id="UP000800092">
    <property type="component" value="Unassembled WGS sequence"/>
</dbReference>
<dbReference type="InterPro" id="IPR039698">
    <property type="entry name" value="Dfg10/SRD5A3"/>
</dbReference>
<evidence type="ECO:0000256" key="6">
    <source>
        <dbReference type="SAM" id="MobiDB-lite"/>
    </source>
</evidence>
<dbReference type="GO" id="GO:0016095">
    <property type="term" value="P:polyprenol catabolic process"/>
    <property type="evidence" value="ECO:0007669"/>
    <property type="project" value="UniProtKB-UniRule"/>
</dbReference>
<reference evidence="8" key="1">
    <citation type="journal article" date="2020" name="Stud. Mycol.">
        <title>101 Dothideomycetes genomes: a test case for predicting lifestyles and emergence of pathogens.</title>
        <authorList>
            <person name="Haridas S."/>
            <person name="Albert R."/>
            <person name="Binder M."/>
            <person name="Bloem J."/>
            <person name="Labutti K."/>
            <person name="Salamov A."/>
            <person name="Andreopoulos B."/>
            <person name="Baker S."/>
            <person name="Barry K."/>
            <person name="Bills G."/>
            <person name="Bluhm B."/>
            <person name="Cannon C."/>
            <person name="Castanera R."/>
            <person name="Culley D."/>
            <person name="Daum C."/>
            <person name="Ezra D."/>
            <person name="Gonzalez J."/>
            <person name="Henrissat B."/>
            <person name="Kuo A."/>
            <person name="Liang C."/>
            <person name="Lipzen A."/>
            <person name="Lutzoni F."/>
            <person name="Magnuson J."/>
            <person name="Mondo S."/>
            <person name="Nolan M."/>
            <person name="Ohm R."/>
            <person name="Pangilinan J."/>
            <person name="Park H.-J."/>
            <person name="Ramirez L."/>
            <person name="Alfaro M."/>
            <person name="Sun H."/>
            <person name="Tritt A."/>
            <person name="Yoshinaga Y."/>
            <person name="Zwiers L.-H."/>
            <person name="Turgeon B."/>
            <person name="Goodwin S."/>
            <person name="Spatafora J."/>
            <person name="Crous P."/>
            <person name="Grigoriev I."/>
        </authorList>
    </citation>
    <scope>NUCLEOTIDE SEQUENCE</scope>
    <source>
        <strain evidence="8">Tuck. ex Michener</strain>
    </source>
</reference>
<evidence type="ECO:0000256" key="4">
    <source>
        <dbReference type="ARBA" id="ARBA00023136"/>
    </source>
</evidence>
<comment type="catalytic activity">
    <reaction evidence="5">
        <text>a di-trans,poly-cis-dolichal + NADP(+) = a di-trans,poly-cis-polyprenal + NADPH + H(+)</text>
        <dbReference type="Rhea" id="RHEA:80727"/>
        <dbReference type="Rhea" id="RHEA-COMP:19536"/>
        <dbReference type="Rhea" id="RHEA-COMP:19537"/>
        <dbReference type="ChEBI" id="CHEBI:15378"/>
        <dbReference type="ChEBI" id="CHEBI:57783"/>
        <dbReference type="ChEBI" id="CHEBI:58349"/>
        <dbReference type="ChEBI" id="CHEBI:231623"/>
        <dbReference type="ChEBI" id="CHEBI:231637"/>
        <dbReference type="EC" id="1.3.1.94"/>
    </reaction>
    <physiologicalReaction direction="right-to-left" evidence="5">
        <dbReference type="Rhea" id="RHEA:80729"/>
    </physiologicalReaction>
</comment>
<keyword evidence="5" id="KW-0521">NADP</keyword>
<comment type="caution">
    <text evidence="5">Lacks conserved residue(s) required for the propagation of feature annotation.</text>
</comment>
<feature type="region of interest" description="Disordered" evidence="6">
    <location>
        <begin position="40"/>
        <end position="62"/>
    </location>
</feature>
<evidence type="ECO:0000256" key="1">
    <source>
        <dbReference type="ARBA" id="ARBA00004127"/>
    </source>
</evidence>
<feature type="domain" description="3-oxo-5-alpha-steroid 4-dehydrogenase C-terminal" evidence="7">
    <location>
        <begin position="198"/>
        <end position="321"/>
    </location>
</feature>
<comment type="pathway">
    <text evidence="5">Protein modification; protein glycosylation.</text>
</comment>
<keyword evidence="2 5" id="KW-0812">Transmembrane</keyword>
<evidence type="ECO:0000256" key="3">
    <source>
        <dbReference type="ARBA" id="ARBA00022989"/>
    </source>
</evidence>
<dbReference type="EMBL" id="ML991828">
    <property type="protein sequence ID" value="KAF2231347.1"/>
    <property type="molecule type" value="Genomic_DNA"/>
</dbReference>
<dbReference type="InterPro" id="IPR001104">
    <property type="entry name" value="3-oxo-5_a-steroid_4-DH_C"/>
</dbReference>
<dbReference type="PANTHER" id="PTHR14624:SF0">
    <property type="entry name" value="POLYPRENOL REDUCTASE"/>
    <property type="match status" value="1"/>
</dbReference>
<sequence length="321" mass="35640">MDPILTLRASFVVSGLIILVVRALNIPSLSSGFLNYGSRGTSSSSASDQSKDASSRSKDGTSNARDSLWFIQVPHSWFASFYVTSTALSSYWIFEILTNGSVFKSLALAVTDRSPHQSMSTHQVFLVWALMSIQGARRLYESLYVSRPSNSSMWVGHWIMGIAYYAGVSIAVWIEGSPALLDRKTPQLTDLRFTAPTFRTFVSLPFFLLASGAQNDAHRYLASLRPVSPPSSAAKPVYKIPEHPLFHTVVCPHYTAECAIYLALTVMAAPKGNWINWTLASVLFFVVVNLGITADGTKRWYESKFGEASVREKWRLIPYVF</sequence>
<keyword evidence="5" id="KW-0256">Endoplasmic reticulum</keyword>
<protein>
    <recommendedName>
        <fullName evidence="5">Polyprenal reductase</fullName>
        <ecNumber evidence="5">1.3.1.94</ecNumber>
    </recommendedName>
</protein>
<proteinExistence type="inferred from homology"/>
<keyword evidence="3 5" id="KW-1133">Transmembrane helix</keyword>
<dbReference type="AlphaFoldDB" id="A0A6A6H0E9"/>
<comment type="similarity">
    <text evidence="5">Belongs to the steroid 5-alpha reductase family. Polyprenal reductase subfamily.</text>
</comment>
<dbReference type="Pfam" id="PF02544">
    <property type="entry name" value="Steroid_dh"/>
    <property type="match status" value="1"/>
</dbReference>
<dbReference type="OrthoDB" id="541710at2759"/>
<name>A0A6A6H0E9_VIRVR</name>
<feature type="compositionally biased region" description="Basic and acidic residues" evidence="6">
    <location>
        <begin position="49"/>
        <end position="59"/>
    </location>
</feature>
<organism evidence="8 9">
    <name type="scientific">Viridothelium virens</name>
    <name type="common">Speckled blister lichen</name>
    <name type="synonym">Trypethelium virens</name>
    <dbReference type="NCBI Taxonomy" id="1048519"/>
    <lineage>
        <taxon>Eukaryota</taxon>
        <taxon>Fungi</taxon>
        <taxon>Dikarya</taxon>
        <taxon>Ascomycota</taxon>
        <taxon>Pezizomycotina</taxon>
        <taxon>Dothideomycetes</taxon>
        <taxon>Dothideomycetes incertae sedis</taxon>
        <taxon>Trypetheliales</taxon>
        <taxon>Trypetheliaceae</taxon>
        <taxon>Viridothelium</taxon>
    </lineage>
</organism>
<dbReference type="GO" id="GO:0003865">
    <property type="term" value="F:3-oxo-5-alpha-steroid 4-dehydrogenase activity"/>
    <property type="evidence" value="ECO:0007669"/>
    <property type="project" value="TreeGrafter"/>
</dbReference>
<comment type="subcellular location">
    <subcellularLocation>
        <location evidence="1">Endomembrane system</location>
        <topology evidence="1">Multi-pass membrane protein</topology>
    </subcellularLocation>
    <subcellularLocation>
        <location evidence="5">Endoplasmic reticulum membrane</location>
    </subcellularLocation>
</comment>
<comment type="function">
    <text evidence="5">Plays a key role in early steps of protein N-linked glycosylation by being involved in the conversion of polyprenol into dolichol. Acts as a polyprenal reductase that mediates the reduction of polyprenal into dolichal in a NADP-dependent mechanism. Dolichols are required for the synthesis of dolichol-linked monosaccharides and the oligosaccharide precursor used for N-glycosylation.</text>
</comment>
<keyword evidence="5" id="KW-0560">Oxidoreductase</keyword>
<keyword evidence="9" id="KW-1185">Reference proteome</keyword>